<accession>A0AA39HLQ1</accession>
<dbReference type="GO" id="GO:0005975">
    <property type="term" value="P:carbohydrate metabolic process"/>
    <property type="evidence" value="ECO:0007669"/>
    <property type="project" value="InterPro"/>
</dbReference>
<keyword evidence="5 8" id="KW-0418">Kinase</keyword>
<dbReference type="GO" id="GO:0046316">
    <property type="term" value="F:gluconokinase activity"/>
    <property type="evidence" value="ECO:0007669"/>
    <property type="project" value="UniProtKB-EC"/>
</dbReference>
<keyword evidence="10" id="KW-1185">Reference proteome</keyword>
<dbReference type="Proteomes" id="UP001175271">
    <property type="component" value="Unassembled WGS sequence"/>
</dbReference>
<dbReference type="EC" id="2.7.1.12" evidence="8"/>
<dbReference type="GO" id="GO:0005524">
    <property type="term" value="F:ATP binding"/>
    <property type="evidence" value="ECO:0007669"/>
    <property type="project" value="UniProtKB-KW"/>
</dbReference>
<keyword evidence="3 8" id="KW-0808">Transferase</keyword>
<dbReference type="EMBL" id="JAUCMV010000003">
    <property type="protein sequence ID" value="KAK0407670.1"/>
    <property type="molecule type" value="Genomic_DNA"/>
</dbReference>
<protein>
    <recommendedName>
        <fullName evidence="8">Gluconokinase</fullName>
        <ecNumber evidence="8">2.7.1.12</ecNumber>
    </recommendedName>
</protein>
<evidence type="ECO:0000256" key="8">
    <source>
        <dbReference type="RuleBase" id="RU363066"/>
    </source>
</evidence>
<dbReference type="FunFam" id="3.40.50.300:FF:000522">
    <property type="entry name" value="Gluconokinase"/>
    <property type="match status" value="1"/>
</dbReference>
<evidence type="ECO:0000313" key="9">
    <source>
        <dbReference type="EMBL" id="KAK0407670.1"/>
    </source>
</evidence>
<keyword evidence="4 8" id="KW-0547">Nucleotide-binding</keyword>
<comment type="caution">
    <text evidence="9">The sequence shown here is derived from an EMBL/GenBank/DDBJ whole genome shotgun (WGS) entry which is preliminary data.</text>
</comment>
<evidence type="ECO:0000256" key="6">
    <source>
        <dbReference type="ARBA" id="ARBA00022840"/>
    </source>
</evidence>
<evidence type="ECO:0000256" key="3">
    <source>
        <dbReference type="ARBA" id="ARBA00022679"/>
    </source>
</evidence>
<dbReference type="GO" id="GO:0005737">
    <property type="term" value="C:cytoplasm"/>
    <property type="evidence" value="ECO:0007669"/>
    <property type="project" value="TreeGrafter"/>
</dbReference>
<comment type="pathway">
    <text evidence="1 8">Carbohydrate acid metabolism; D-gluconate degradation.</text>
</comment>
<keyword evidence="6 8" id="KW-0067">ATP-binding</keyword>
<evidence type="ECO:0000313" key="10">
    <source>
        <dbReference type="Proteomes" id="UP001175271"/>
    </source>
</evidence>
<sequence>MSFIVVMGVSGCGKTTVGSELARRLGFHFCDADDFHSEENKQKMANGVPLTDDDRLPWLQTLSQLPFRHEKLVLACSALKQQYRRILAEHSPSHLFVFLDVPGEELKRRLCTRQGHYFKVNMLDSQLATLERPHGNDLKYVIVDCSHKGVGDVVNAIVEALEFQKQ</sequence>
<dbReference type="Gene3D" id="3.40.50.300">
    <property type="entry name" value="P-loop containing nucleotide triphosphate hydrolases"/>
    <property type="match status" value="1"/>
</dbReference>
<organism evidence="9 10">
    <name type="scientific">Steinernema hermaphroditum</name>
    <dbReference type="NCBI Taxonomy" id="289476"/>
    <lineage>
        <taxon>Eukaryota</taxon>
        <taxon>Metazoa</taxon>
        <taxon>Ecdysozoa</taxon>
        <taxon>Nematoda</taxon>
        <taxon>Chromadorea</taxon>
        <taxon>Rhabditida</taxon>
        <taxon>Tylenchina</taxon>
        <taxon>Panagrolaimomorpha</taxon>
        <taxon>Strongyloidoidea</taxon>
        <taxon>Steinernematidae</taxon>
        <taxon>Steinernema</taxon>
    </lineage>
</organism>
<dbReference type="Pfam" id="PF01202">
    <property type="entry name" value="SKI"/>
    <property type="match status" value="1"/>
</dbReference>
<dbReference type="InterPro" id="IPR031322">
    <property type="entry name" value="Shikimate/glucono_kinase"/>
</dbReference>
<proteinExistence type="inferred from homology"/>
<gene>
    <name evidence="9" type="ORF">QR680_003523</name>
</gene>
<evidence type="ECO:0000256" key="5">
    <source>
        <dbReference type="ARBA" id="ARBA00022777"/>
    </source>
</evidence>
<dbReference type="InterPro" id="IPR027417">
    <property type="entry name" value="P-loop_NTPase"/>
</dbReference>
<dbReference type="NCBIfam" id="TIGR01313">
    <property type="entry name" value="therm_gnt_kin"/>
    <property type="match status" value="1"/>
</dbReference>
<dbReference type="PANTHER" id="PTHR43442:SF3">
    <property type="entry name" value="GLUCONOKINASE-RELATED"/>
    <property type="match status" value="1"/>
</dbReference>
<dbReference type="PANTHER" id="PTHR43442">
    <property type="entry name" value="GLUCONOKINASE-RELATED"/>
    <property type="match status" value="1"/>
</dbReference>
<evidence type="ECO:0000256" key="2">
    <source>
        <dbReference type="ARBA" id="ARBA00008420"/>
    </source>
</evidence>
<dbReference type="CDD" id="cd02021">
    <property type="entry name" value="GntK"/>
    <property type="match status" value="1"/>
</dbReference>
<reference evidence="9" key="1">
    <citation type="submission" date="2023-06" db="EMBL/GenBank/DDBJ databases">
        <title>Genomic analysis of the entomopathogenic nematode Steinernema hermaphroditum.</title>
        <authorList>
            <person name="Schwarz E.M."/>
            <person name="Heppert J.K."/>
            <person name="Baniya A."/>
            <person name="Schwartz H.T."/>
            <person name="Tan C.-H."/>
            <person name="Antoshechkin I."/>
            <person name="Sternberg P.W."/>
            <person name="Goodrich-Blair H."/>
            <person name="Dillman A.R."/>
        </authorList>
    </citation>
    <scope>NUCLEOTIDE SEQUENCE</scope>
    <source>
        <strain evidence="9">PS9179</strain>
        <tissue evidence="9">Whole animal</tissue>
    </source>
</reference>
<evidence type="ECO:0000256" key="4">
    <source>
        <dbReference type="ARBA" id="ARBA00022741"/>
    </source>
</evidence>
<evidence type="ECO:0000256" key="7">
    <source>
        <dbReference type="ARBA" id="ARBA00048090"/>
    </source>
</evidence>
<dbReference type="AlphaFoldDB" id="A0AA39HLQ1"/>
<name>A0AA39HLQ1_9BILA</name>
<comment type="catalytic activity">
    <reaction evidence="7 8">
        <text>D-gluconate + ATP = 6-phospho-D-gluconate + ADP + H(+)</text>
        <dbReference type="Rhea" id="RHEA:19433"/>
        <dbReference type="ChEBI" id="CHEBI:15378"/>
        <dbReference type="ChEBI" id="CHEBI:18391"/>
        <dbReference type="ChEBI" id="CHEBI:30616"/>
        <dbReference type="ChEBI" id="CHEBI:58759"/>
        <dbReference type="ChEBI" id="CHEBI:456216"/>
        <dbReference type="EC" id="2.7.1.12"/>
    </reaction>
</comment>
<dbReference type="InterPro" id="IPR006001">
    <property type="entry name" value="Therm_gnt_kin"/>
</dbReference>
<dbReference type="PRINTS" id="PR01100">
    <property type="entry name" value="SHIKIMTKNASE"/>
</dbReference>
<comment type="similarity">
    <text evidence="2 8">Belongs to the gluconokinase GntK/GntV family.</text>
</comment>
<evidence type="ECO:0000256" key="1">
    <source>
        <dbReference type="ARBA" id="ARBA00004875"/>
    </source>
</evidence>
<dbReference type="SUPFAM" id="SSF52540">
    <property type="entry name" value="P-loop containing nucleoside triphosphate hydrolases"/>
    <property type="match status" value="1"/>
</dbReference>